<evidence type="ECO:0000313" key="2">
    <source>
        <dbReference type="EMBL" id="VVE84527.1"/>
    </source>
</evidence>
<feature type="domain" description="Transposase for insertion sequence element IS21-like C-terminal" evidence="1">
    <location>
        <begin position="75"/>
        <end position="147"/>
    </location>
</feature>
<dbReference type="PANTHER" id="PTHR35004:SF7">
    <property type="entry name" value="INTEGRASE PROTEIN"/>
    <property type="match status" value="1"/>
</dbReference>
<proteinExistence type="predicted"/>
<organism evidence="2 3">
    <name type="scientific">Pandoraea sputorum</name>
    <dbReference type="NCBI Taxonomy" id="93222"/>
    <lineage>
        <taxon>Bacteria</taxon>
        <taxon>Pseudomonadati</taxon>
        <taxon>Pseudomonadota</taxon>
        <taxon>Betaproteobacteria</taxon>
        <taxon>Burkholderiales</taxon>
        <taxon>Burkholderiaceae</taxon>
        <taxon>Pandoraea</taxon>
    </lineage>
</organism>
<evidence type="ECO:0000313" key="3">
    <source>
        <dbReference type="Proteomes" id="UP000335538"/>
    </source>
</evidence>
<name>A0A5E5BGY0_9BURK</name>
<gene>
    <name evidence="2" type="ORF">PSP31121_04796</name>
</gene>
<dbReference type="PANTHER" id="PTHR35004">
    <property type="entry name" value="TRANSPOSASE RV3428C-RELATED"/>
    <property type="match status" value="1"/>
</dbReference>
<dbReference type="Proteomes" id="UP000335538">
    <property type="component" value="Unassembled WGS sequence"/>
</dbReference>
<evidence type="ECO:0000259" key="1">
    <source>
        <dbReference type="Pfam" id="PF22483"/>
    </source>
</evidence>
<sequence>MQPSANTGGCANQNGDVEHSHFRFKTAVDQALRVRGSREFDDRTAYERFLSDLVRTRNLTRTLRFEADRAALRPLPAAPLDFTRELTVRVSRFSLIRVLNNRYSVPSQPICATVKVRVRSETLELHHGTAHVLTLARLIGRNQRRSDYRHLMWSLVLARMALAYAGCRSMSRKGCSPDNAACESFFGRLKAELFHPRD</sequence>
<dbReference type="AlphaFoldDB" id="A0A5E5BGY0"/>
<protein>
    <submittedName>
        <fullName evidence="2">Integrase</fullName>
    </submittedName>
</protein>
<dbReference type="Pfam" id="PF22483">
    <property type="entry name" value="Mu-transpos_C_2"/>
    <property type="match status" value="1"/>
</dbReference>
<dbReference type="EMBL" id="CABPSR010000019">
    <property type="protein sequence ID" value="VVE84527.1"/>
    <property type="molecule type" value="Genomic_DNA"/>
</dbReference>
<reference evidence="2 3" key="1">
    <citation type="submission" date="2019-08" db="EMBL/GenBank/DDBJ databases">
        <authorList>
            <person name="Peeters C."/>
        </authorList>
    </citation>
    <scope>NUCLEOTIDE SEQUENCE [LARGE SCALE GENOMIC DNA]</scope>
    <source>
        <strain evidence="2 3">LMG 31121</strain>
    </source>
</reference>
<accession>A0A5E5BGY0</accession>
<dbReference type="InterPro" id="IPR054353">
    <property type="entry name" value="IstA-like_C"/>
</dbReference>